<sequence>MYGNQFYRYPIEKRVKYLNDQLRNGHFNSLEELAQIYL</sequence>
<dbReference type="Proteomes" id="UP000018339">
    <property type="component" value="Unassembled WGS sequence"/>
</dbReference>
<comment type="caution">
    <text evidence="1">The sequence shown here is derived from an EMBL/GenBank/DDBJ whole genome shotgun (WGS) entry which is preliminary data.</text>
</comment>
<dbReference type="AlphaFoldDB" id="A0A7U9JDJ7"/>
<name>A0A7U9JDJ7_GEOTM</name>
<protein>
    <submittedName>
        <fullName evidence="1">Uncharacterized protein</fullName>
    </submittedName>
</protein>
<evidence type="ECO:0000313" key="2">
    <source>
        <dbReference type="Proteomes" id="UP000018339"/>
    </source>
</evidence>
<gene>
    <name evidence="1" type="ORF">T260_02470</name>
</gene>
<organism evidence="1 2">
    <name type="scientific">Geobacillus thermopakistaniensis (strain MAS1)</name>
    <dbReference type="NCBI Taxonomy" id="1408282"/>
    <lineage>
        <taxon>Bacteria</taxon>
        <taxon>Bacillati</taxon>
        <taxon>Bacillota</taxon>
        <taxon>Bacilli</taxon>
        <taxon>Bacillales</taxon>
        <taxon>Anoxybacillaceae</taxon>
        <taxon>Geobacillus</taxon>
    </lineage>
</organism>
<proteinExistence type="predicted"/>
<reference evidence="1 2" key="1">
    <citation type="journal article" date="2014" name="Genome Announc.">
        <title>Draft Genome Sequence of Geobacillus thermopakistaniensis Strain MAS1.</title>
        <authorList>
            <person name="Siddiqui M.A."/>
            <person name="Rashid N."/>
            <person name="Ayyampalayam S."/>
            <person name="Whitman W.B."/>
        </authorList>
    </citation>
    <scope>NUCLEOTIDE SEQUENCE [LARGE SCALE GENOMIC DNA]</scope>
    <source>
        <strain evidence="1 2">MAS1</strain>
    </source>
</reference>
<dbReference type="EMBL" id="AYSF01000028">
    <property type="protein sequence ID" value="ESU73504.1"/>
    <property type="molecule type" value="Genomic_DNA"/>
</dbReference>
<evidence type="ECO:0000313" key="1">
    <source>
        <dbReference type="EMBL" id="ESU73504.1"/>
    </source>
</evidence>
<keyword evidence="2" id="KW-1185">Reference proteome</keyword>
<accession>A0A7U9JDJ7</accession>